<keyword evidence="1" id="KW-0812">Transmembrane</keyword>
<gene>
    <name evidence="3" type="ORF">H0E84_12955</name>
</gene>
<protein>
    <submittedName>
        <fullName evidence="3">DUF1624 domain-containing protein</fullName>
    </submittedName>
</protein>
<dbReference type="AlphaFoldDB" id="A0A853JDB5"/>
<sequence length="358" mass="38353">MAAARSPSRLASVDALRGLTVAAMLLVNNPGDWGHVYRPLLHAAWHGCTPADLVFPLFLFVVGVSIALGVAARAETGTDRALLQRAVLGRALRIVALGLLLHLLAWWALDGSPLRLWGVLQRIGVCFLAAGSLALWTGPRTQWWLLAGLLAGYAGLLAYGGGVEPWTNPASRVDANLFGPLLYRFDAVTGRGHDPEGLLATLGALATTLIGLRAGAWLRRGRIARLWVAGAAALALGALWAQALPLNKNLWTPSFVLWTAGWALLALAAAHVLVDRRGWPPLGRRFGVNAIVAYAGSAAMVYLLIAAGLWEPLYRVGFGWMALHVGPYLPSLAFAVAFVGLWWAIVYAMDRRGWHPGI</sequence>
<feature type="transmembrane region" description="Helical" evidence="1">
    <location>
        <begin position="223"/>
        <end position="243"/>
    </location>
</feature>
<dbReference type="Pfam" id="PF07786">
    <property type="entry name" value="HGSNAT_cat"/>
    <property type="match status" value="1"/>
</dbReference>
<evidence type="ECO:0000313" key="3">
    <source>
        <dbReference type="EMBL" id="NZA27293.1"/>
    </source>
</evidence>
<dbReference type="PANTHER" id="PTHR31061">
    <property type="entry name" value="LD22376P"/>
    <property type="match status" value="1"/>
</dbReference>
<comment type="caution">
    <text evidence="3">The sequence shown here is derived from an EMBL/GenBank/DDBJ whole genome shotgun (WGS) entry which is preliminary data.</text>
</comment>
<evidence type="ECO:0000256" key="1">
    <source>
        <dbReference type="SAM" id="Phobius"/>
    </source>
</evidence>
<dbReference type="PANTHER" id="PTHR31061:SF24">
    <property type="entry name" value="LD22376P"/>
    <property type="match status" value="1"/>
</dbReference>
<keyword evidence="1" id="KW-1133">Transmembrane helix</keyword>
<feature type="transmembrane region" description="Helical" evidence="1">
    <location>
        <begin position="255"/>
        <end position="274"/>
    </location>
</feature>
<keyword evidence="4" id="KW-1185">Reference proteome</keyword>
<name>A0A853JDB5_9GAMM</name>
<dbReference type="Proteomes" id="UP000578091">
    <property type="component" value="Unassembled WGS sequence"/>
</dbReference>
<feature type="transmembrane region" description="Helical" evidence="1">
    <location>
        <begin position="143"/>
        <end position="162"/>
    </location>
</feature>
<feature type="transmembrane region" description="Helical" evidence="1">
    <location>
        <begin position="328"/>
        <end position="349"/>
    </location>
</feature>
<proteinExistence type="predicted"/>
<accession>A0A853JDB5</accession>
<evidence type="ECO:0000313" key="4">
    <source>
        <dbReference type="Proteomes" id="UP000578091"/>
    </source>
</evidence>
<feature type="transmembrane region" description="Helical" evidence="1">
    <location>
        <begin position="53"/>
        <end position="71"/>
    </location>
</feature>
<keyword evidence="1" id="KW-0472">Membrane</keyword>
<dbReference type="EMBL" id="JACCKA010000073">
    <property type="protein sequence ID" value="NZA27293.1"/>
    <property type="molecule type" value="Genomic_DNA"/>
</dbReference>
<feature type="transmembrane region" description="Helical" evidence="1">
    <location>
        <begin position="286"/>
        <end position="308"/>
    </location>
</feature>
<organism evidence="3 4">
    <name type="scientific">Luteimonas salinisoli</name>
    <dbReference type="NCBI Taxonomy" id="2752307"/>
    <lineage>
        <taxon>Bacteria</taxon>
        <taxon>Pseudomonadati</taxon>
        <taxon>Pseudomonadota</taxon>
        <taxon>Gammaproteobacteria</taxon>
        <taxon>Lysobacterales</taxon>
        <taxon>Lysobacteraceae</taxon>
        <taxon>Luteimonas</taxon>
    </lineage>
</organism>
<feature type="transmembrane region" description="Helical" evidence="1">
    <location>
        <begin position="115"/>
        <end position="136"/>
    </location>
</feature>
<feature type="transmembrane region" description="Helical" evidence="1">
    <location>
        <begin position="198"/>
        <end position="216"/>
    </location>
</feature>
<reference evidence="3 4" key="1">
    <citation type="submission" date="2020-07" db="EMBL/GenBank/DDBJ databases">
        <title>Luteimonas sp. SJ-92.</title>
        <authorList>
            <person name="Huang X.-X."/>
            <person name="Xu L."/>
            <person name="Sun J.-Q."/>
        </authorList>
    </citation>
    <scope>NUCLEOTIDE SEQUENCE [LARGE SCALE GENOMIC DNA]</scope>
    <source>
        <strain evidence="3 4">SJ-92</strain>
    </source>
</reference>
<evidence type="ECO:0000259" key="2">
    <source>
        <dbReference type="Pfam" id="PF07786"/>
    </source>
</evidence>
<feature type="domain" description="Heparan-alpha-glucosaminide N-acetyltransferase catalytic" evidence="2">
    <location>
        <begin position="9"/>
        <end position="153"/>
    </location>
</feature>
<dbReference type="InterPro" id="IPR012429">
    <property type="entry name" value="HGSNAT_cat"/>
</dbReference>
<feature type="transmembrane region" description="Helical" evidence="1">
    <location>
        <begin position="91"/>
        <end position="109"/>
    </location>
</feature>